<keyword evidence="2" id="KW-0963">Cytoplasm</keyword>
<keyword evidence="3" id="KW-0206">Cytoskeleton</keyword>
<proteinExistence type="inferred from homology"/>
<keyword evidence="4" id="KW-0966">Cell projection</keyword>
<comment type="similarity">
    <text evidence="5">Belongs to the CIMIP2 family.</text>
</comment>
<dbReference type="PANTHER" id="PTHR22146">
    <property type="entry name" value="CAT EYE SYNDROME CRITICAL REGION PROTEIN 6"/>
    <property type="match status" value="1"/>
</dbReference>
<protein>
    <recommendedName>
        <fullName evidence="7">Ciliary microtubule inner protein 2A-C-like domain-containing protein</fullName>
    </recommendedName>
</protein>
<feature type="region of interest" description="Disordered" evidence="6">
    <location>
        <begin position="236"/>
        <end position="276"/>
    </location>
</feature>
<evidence type="ECO:0000259" key="7">
    <source>
        <dbReference type="Pfam" id="PF10629"/>
    </source>
</evidence>
<dbReference type="InterPro" id="IPR018902">
    <property type="entry name" value="CMI2A-C-like_dom"/>
</dbReference>
<accession>A0A7S4P048</accession>
<evidence type="ECO:0000256" key="4">
    <source>
        <dbReference type="ARBA" id="ARBA00023273"/>
    </source>
</evidence>
<feature type="region of interest" description="Disordered" evidence="6">
    <location>
        <begin position="126"/>
        <end position="146"/>
    </location>
</feature>
<dbReference type="EMBL" id="HBKN01033541">
    <property type="protein sequence ID" value="CAE2319159.1"/>
    <property type="molecule type" value="Transcribed_RNA"/>
</dbReference>
<evidence type="ECO:0000256" key="5">
    <source>
        <dbReference type="ARBA" id="ARBA00035661"/>
    </source>
</evidence>
<evidence type="ECO:0000256" key="3">
    <source>
        <dbReference type="ARBA" id="ARBA00023212"/>
    </source>
</evidence>
<dbReference type="Pfam" id="PF10629">
    <property type="entry name" value="CMI2B-like"/>
    <property type="match status" value="2"/>
</dbReference>
<feature type="domain" description="Ciliary microtubule inner protein 2A-C-like" evidence="7">
    <location>
        <begin position="90"/>
        <end position="133"/>
    </location>
</feature>
<organism evidence="8">
    <name type="scientific">Guillardia theta</name>
    <name type="common">Cryptophyte</name>
    <name type="synonym">Cryptomonas phi</name>
    <dbReference type="NCBI Taxonomy" id="55529"/>
    <lineage>
        <taxon>Eukaryota</taxon>
        <taxon>Cryptophyceae</taxon>
        <taxon>Pyrenomonadales</taxon>
        <taxon>Geminigeraceae</taxon>
        <taxon>Guillardia</taxon>
    </lineage>
</organism>
<evidence type="ECO:0000256" key="6">
    <source>
        <dbReference type="SAM" id="MobiDB-lite"/>
    </source>
</evidence>
<reference evidence="8" key="1">
    <citation type="submission" date="2021-01" db="EMBL/GenBank/DDBJ databases">
        <authorList>
            <person name="Corre E."/>
            <person name="Pelletier E."/>
            <person name="Niang G."/>
            <person name="Scheremetjew M."/>
            <person name="Finn R."/>
            <person name="Kale V."/>
            <person name="Holt S."/>
            <person name="Cochrane G."/>
            <person name="Meng A."/>
            <person name="Brown T."/>
            <person name="Cohen L."/>
        </authorList>
    </citation>
    <scope>NUCLEOTIDE SEQUENCE</scope>
    <source>
        <strain evidence="8">CCMP 2712</strain>
    </source>
</reference>
<gene>
    <name evidence="8" type="ORF">GTHE00462_LOCUS26120</name>
</gene>
<dbReference type="PANTHER" id="PTHR22146:SF8">
    <property type="entry name" value="PROTEIN FAM166B"/>
    <property type="match status" value="1"/>
</dbReference>
<feature type="compositionally biased region" description="Basic and acidic residues" evidence="6">
    <location>
        <begin position="242"/>
        <end position="264"/>
    </location>
</feature>
<dbReference type="AlphaFoldDB" id="A0A7S4P048"/>
<evidence type="ECO:0000256" key="1">
    <source>
        <dbReference type="ARBA" id="ARBA00004430"/>
    </source>
</evidence>
<evidence type="ECO:0000313" key="8">
    <source>
        <dbReference type="EMBL" id="CAE2319159.1"/>
    </source>
</evidence>
<sequence length="276" mass="31115">MVEITTRGEANESRPAKIPGYRGHVPYIRHQVGMTYSKSVLEAQDPSVRSRITSHSILSHRHDGYTIPGHEDFPFKEEIYRKRPESNATIIPHYQGHCPKWQRTYGKTMGAYSSAVMTDFLNRTRETARSPRVKTPSSTISAMPDSVSKGETKKLYDDRGFIPGTMLYVRGISERFGQSTSKLSRQALLEPVMKPWAPLTDPVDGKTIDHLSLHPSYSGFIPRCLPAFYRRDSAKPSQGTAIHHEAHDAVEDNNKDDAENQAKEDEGESTNLEDEE</sequence>
<name>A0A7S4P048_GUITH</name>
<evidence type="ECO:0000256" key="2">
    <source>
        <dbReference type="ARBA" id="ARBA00022490"/>
    </source>
</evidence>
<feature type="compositionally biased region" description="Acidic residues" evidence="6">
    <location>
        <begin position="265"/>
        <end position="276"/>
    </location>
</feature>
<dbReference type="GO" id="GO:0005930">
    <property type="term" value="C:axoneme"/>
    <property type="evidence" value="ECO:0007669"/>
    <property type="project" value="UniProtKB-SubCell"/>
</dbReference>
<feature type="domain" description="Ciliary microtubule inner protein 2A-C-like" evidence="7">
    <location>
        <begin position="15"/>
        <end position="38"/>
    </location>
</feature>
<comment type="subcellular location">
    <subcellularLocation>
        <location evidence="1">Cytoplasm</location>
        <location evidence="1">Cytoskeleton</location>
        <location evidence="1">Cilium axoneme</location>
    </subcellularLocation>
</comment>